<sequence length="331" mass="34197">MITMKYVPGRTAAAGAVTAALLSLTACNAAEPASPGAAGRATSPEASATAGLAEECKAAVTAFKDLFKGMIMNSAAEGAEKQAAFRKALTDYAAGARAQAAKISDPALRAAVENQAAAAEKLSGSADPTALEDPDFEKATAGLEKVCADAVTPTASPGTPTVRLGAAGSACDLPVAFDLVALWKPEAVDIDEFGELASMYRNGSFEVVCEVDAKPAGDIGFLRVYVSKSSAGDPRSSLESFVAADFPEARKAGNLEVRQPKYTELTIGGQPAAEATWESYNKSMDHLSKYSAFALKTPRGAVVVRLSPFGADEHPEVLPAFELAKKSLTVN</sequence>
<dbReference type="Proteomes" id="UP001241758">
    <property type="component" value="Unassembled WGS sequence"/>
</dbReference>
<name>A0ABT6X147_9ACTN</name>
<protein>
    <submittedName>
        <fullName evidence="2">Lipoprotein</fullName>
    </submittedName>
</protein>
<evidence type="ECO:0000256" key="1">
    <source>
        <dbReference type="SAM" id="SignalP"/>
    </source>
</evidence>
<reference evidence="2 3" key="1">
    <citation type="submission" date="2023-05" db="EMBL/GenBank/DDBJ databases">
        <title>Actinoplanes sp. NEAU-A12 genome sequencing.</title>
        <authorList>
            <person name="Wang Z.-S."/>
        </authorList>
    </citation>
    <scope>NUCLEOTIDE SEQUENCE [LARGE SCALE GENOMIC DNA]</scope>
    <source>
        <strain evidence="2 3">NEAU-A12</strain>
    </source>
</reference>
<keyword evidence="3" id="KW-1185">Reference proteome</keyword>
<evidence type="ECO:0000313" key="3">
    <source>
        <dbReference type="Proteomes" id="UP001241758"/>
    </source>
</evidence>
<dbReference type="RefSeq" id="WP_282767123.1">
    <property type="nucleotide sequence ID" value="NZ_JASCTH010000050.1"/>
</dbReference>
<evidence type="ECO:0000313" key="2">
    <source>
        <dbReference type="EMBL" id="MDI6105634.1"/>
    </source>
</evidence>
<dbReference type="PROSITE" id="PS51257">
    <property type="entry name" value="PROKAR_LIPOPROTEIN"/>
    <property type="match status" value="1"/>
</dbReference>
<gene>
    <name evidence="2" type="ORF">QLQ12_44345</name>
</gene>
<keyword evidence="1" id="KW-0732">Signal</keyword>
<proteinExistence type="predicted"/>
<comment type="caution">
    <text evidence="2">The sequence shown here is derived from an EMBL/GenBank/DDBJ whole genome shotgun (WGS) entry which is preliminary data.</text>
</comment>
<dbReference type="Pfam" id="PF18966">
    <property type="entry name" value="Lipoprotein_23"/>
    <property type="match status" value="1"/>
</dbReference>
<accession>A0ABT6X147</accession>
<dbReference type="EMBL" id="JASCTH010000050">
    <property type="protein sequence ID" value="MDI6105634.1"/>
    <property type="molecule type" value="Genomic_DNA"/>
</dbReference>
<keyword evidence="2" id="KW-0449">Lipoprotein</keyword>
<dbReference type="InterPro" id="IPR044058">
    <property type="entry name" value="Lipoprotein_23"/>
</dbReference>
<organism evidence="2 3">
    <name type="scientific">Actinoplanes sandaracinus</name>
    <dbReference type="NCBI Taxonomy" id="3045177"/>
    <lineage>
        <taxon>Bacteria</taxon>
        <taxon>Bacillati</taxon>
        <taxon>Actinomycetota</taxon>
        <taxon>Actinomycetes</taxon>
        <taxon>Micromonosporales</taxon>
        <taxon>Micromonosporaceae</taxon>
        <taxon>Actinoplanes</taxon>
    </lineage>
</organism>
<feature type="signal peptide" evidence="1">
    <location>
        <begin position="1"/>
        <end position="29"/>
    </location>
</feature>
<feature type="chain" id="PRO_5046233730" evidence="1">
    <location>
        <begin position="30"/>
        <end position="331"/>
    </location>
</feature>